<dbReference type="PANTHER" id="PTHR45569:SF1">
    <property type="entry name" value="SENSOR PROTEIN KDPD"/>
    <property type="match status" value="1"/>
</dbReference>
<dbReference type="SMART" id="SM00388">
    <property type="entry name" value="HisKA"/>
    <property type="match status" value="1"/>
</dbReference>
<comment type="subcellular location">
    <subcellularLocation>
        <location evidence="2">Membrane</location>
        <topology evidence="2">Multi-pass membrane protein</topology>
    </subcellularLocation>
</comment>
<dbReference type="CDD" id="cd00075">
    <property type="entry name" value="HATPase"/>
    <property type="match status" value="1"/>
</dbReference>
<evidence type="ECO:0000256" key="8">
    <source>
        <dbReference type="ARBA" id="ARBA00022777"/>
    </source>
</evidence>
<keyword evidence="4" id="KW-0597">Phosphoprotein</keyword>
<dbReference type="InterPro" id="IPR003661">
    <property type="entry name" value="HisK_dim/P_dom"/>
</dbReference>
<feature type="transmembrane region" description="Helical" evidence="14">
    <location>
        <begin position="36"/>
        <end position="69"/>
    </location>
</feature>
<dbReference type="HOGENOM" id="CLU_000445_89_5_4"/>
<evidence type="ECO:0000256" key="4">
    <source>
        <dbReference type="ARBA" id="ARBA00022553"/>
    </source>
</evidence>
<evidence type="ECO:0000313" key="16">
    <source>
        <dbReference type="EMBL" id="ADI29266.1"/>
    </source>
</evidence>
<dbReference type="Pfam" id="PF13493">
    <property type="entry name" value="DUF4118"/>
    <property type="match status" value="1"/>
</dbReference>
<dbReference type="SMART" id="SM00387">
    <property type="entry name" value="HATPase_c"/>
    <property type="match status" value="1"/>
</dbReference>
<dbReference type="GO" id="GO:0005886">
    <property type="term" value="C:plasma membrane"/>
    <property type="evidence" value="ECO:0007669"/>
    <property type="project" value="TreeGrafter"/>
</dbReference>
<organism evidence="16 17">
    <name type="scientific">Methylotenera versatilis (strain 301)</name>
    <dbReference type="NCBI Taxonomy" id="666681"/>
    <lineage>
        <taxon>Bacteria</taxon>
        <taxon>Pseudomonadati</taxon>
        <taxon>Pseudomonadota</taxon>
        <taxon>Betaproteobacteria</taxon>
        <taxon>Nitrosomonadales</taxon>
        <taxon>Methylophilaceae</taxon>
        <taxon>Methylotenera</taxon>
    </lineage>
</organism>
<evidence type="ECO:0000256" key="11">
    <source>
        <dbReference type="ARBA" id="ARBA00023012"/>
    </source>
</evidence>
<keyword evidence="9" id="KW-0067">ATP-binding</keyword>
<dbReference type="STRING" id="666681.M301_0882"/>
<dbReference type="InterPro" id="IPR038318">
    <property type="entry name" value="KdpD_sf"/>
</dbReference>
<evidence type="ECO:0000256" key="12">
    <source>
        <dbReference type="ARBA" id="ARBA00023136"/>
    </source>
</evidence>
<dbReference type="InterPro" id="IPR036097">
    <property type="entry name" value="HisK_dim/P_sf"/>
</dbReference>
<feature type="coiled-coil region" evidence="13">
    <location>
        <begin position="253"/>
        <end position="280"/>
    </location>
</feature>
<evidence type="ECO:0000256" key="3">
    <source>
        <dbReference type="ARBA" id="ARBA00012438"/>
    </source>
</evidence>
<dbReference type="InterPro" id="IPR003594">
    <property type="entry name" value="HATPase_dom"/>
</dbReference>
<keyword evidence="8 16" id="KW-0418">Kinase</keyword>
<feature type="domain" description="Histidine kinase" evidence="15">
    <location>
        <begin position="284"/>
        <end position="494"/>
    </location>
</feature>
<dbReference type="Pfam" id="PF02518">
    <property type="entry name" value="HATPase_c"/>
    <property type="match status" value="1"/>
</dbReference>
<dbReference type="RefSeq" id="WP_013147582.1">
    <property type="nucleotide sequence ID" value="NC_014207.1"/>
</dbReference>
<dbReference type="Gene3D" id="1.20.120.620">
    <property type="entry name" value="Backbone structure of the membrane domain of e. Coli histidine kinase receptor kdpd"/>
    <property type="match status" value="1"/>
</dbReference>
<sequence>MQKQSLQLLSMLVLLAIVTAFNYNFFASLGITGVTLLNLLVVVTAAYFCEFFVALITAFLAFLTINYFFTEPRYTFEVAHAESWTSLVCFLIVSTVITSLVKQLKFQSQQALINAQRAEFARTLAERLALANNIDNLLLDTCRVLQKEFNKPFAIAMPQPANSAESKYSYSLSIQSDAVETPDKRLLNWVSENGKAISPYTDYWTESFTQSKQWLLPFNRLPSADPILVVDKVDDEESIETYTAIKSCVDQISQAYQRLINSEKAQLAELATQEEAIQNALLASISHDMRTPLTSILGAATTLQQPNLNAEQTAQLTALIASQSRYLASTTENILSLIRLESHSASPIHMDWQSPEELIGIVMELYKNRGESLNIKVTMSEPELLIKGNVNLLTQALVNLIDNAKQAHAGDEPILIEVSKIDKMVNISVKDRGNGFIQGMDSIAIKKFMTTKAKGFGLGLSIVQAIAKSHGANFTLSNRVGGGACATLSFVAPEVGVVDVQ</sequence>
<dbReference type="SUPFAM" id="SSF55874">
    <property type="entry name" value="ATPase domain of HSP90 chaperone/DNA topoisomerase II/histidine kinase"/>
    <property type="match status" value="1"/>
</dbReference>
<evidence type="ECO:0000313" key="17">
    <source>
        <dbReference type="Proteomes" id="UP000000383"/>
    </source>
</evidence>
<evidence type="ECO:0000256" key="9">
    <source>
        <dbReference type="ARBA" id="ARBA00022840"/>
    </source>
</evidence>
<gene>
    <name evidence="16" type="ordered locus">M301_0882</name>
</gene>
<dbReference type="GO" id="GO:0000155">
    <property type="term" value="F:phosphorelay sensor kinase activity"/>
    <property type="evidence" value="ECO:0007669"/>
    <property type="project" value="InterPro"/>
</dbReference>
<dbReference type="InterPro" id="IPR005467">
    <property type="entry name" value="His_kinase_dom"/>
</dbReference>
<evidence type="ECO:0000256" key="6">
    <source>
        <dbReference type="ARBA" id="ARBA00022692"/>
    </source>
</evidence>
<evidence type="ECO:0000256" key="10">
    <source>
        <dbReference type="ARBA" id="ARBA00022989"/>
    </source>
</evidence>
<keyword evidence="5" id="KW-0808">Transferase</keyword>
<keyword evidence="13" id="KW-0175">Coiled coil</keyword>
<dbReference type="Pfam" id="PF00512">
    <property type="entry name" value="HisKA"/>
    <property type="match status" value="1"/>
</dbReference>
<dbReference type="InterPro" id="IPR025201">
    <property type="entry name" value="KdpD_TM"/>
</dbReference>
<dbReference type="AlphaFoldDB" id="D7DPP5"/>
<keyword evidence="7" id="KW-0547">Nucleotide-binding</keyword>
<dbReference type="PANTHER" id="PTHR45569">
    <property type="entry name" value="SENSOR PROTEIN KDPD"/>
    <property type="match status" value="1"/>
</dbReference>
<reference evidence="16 17" key="2">
    <citation type="journal article" date="2011" name="J. Bacteriol.">
        <title>Genomes of three methylotrophs from a single niche uncover genetic and metabolic divergence of Methylophilaceae.</title>
        <authorList>
            <person name="Lapidus A."/>
            <person name="Clum A."/>
            <person name="Labutti K."/>
            <person name="Kaluzhnaya M.G."/>
            <person name="Lim S."/>
            <person name="Beck D.A."/>
            <person name="Glavina Del Rio T."/>
            <person name="Nolan M."/>
            <person name="Mavromatis K."/>
            <person name="Huntemann M."/>
            <person name="Lucas S."/>
            <person name="Lidstrom M.E."/>
            <person name="Ivanova N."/>
            <person name="Chistoserdova L."/>
        </authorList>
    </citation>
    <scope>NUCLEOTIDE SEQUENCE [LARGE SCALE GENOMIC DNA]</scope>
    <source>
        <strain evidence="16 17">301</strain>
    </source>
</reference>
<dbReference type="GO" id="GO:0005524">
    <property type="term" value="F:ATP binding"/>
    <property type="evidence" value="ECO:0007669"/>
    <property type="project" value="UniProtKB-KW"/>
</dbReference>
<evidence type="ECO:0000256" key="5">
    <source>
        <dbReference type="ARBA" id="ARBA00022679"/>
    </source>
</evidence>
<dbReference type="CDD" id="cd00082">
    <property type="entry name" value="HisKA"/>
    <property type="match status" value="1"/>
</dbReference>
<evidence type="ECO:0000256" key="7">
    <source>
        <dbReference type="ARBA" id="ARBA00022741"/>
    </source>
</evidence>
<keyword evidence="6 14" id="KW-0812">Transmembrane</keyword>
<evidence type="ECO:0000256" key="13">
    <source>
        <dbReference type="SAM" id="Coils"/>
    </source>
</evidence>
<dbReference type="Proteomes" id="UP000000383">
    <property type="component" value="Chromosome"/>
</dbReference>
<dbReference type="EMBL" id="CP002056">
    <property type="protein sequence ID" value="ADI29266.1"/>
    <property type="molecule type" value="Genomic_DNA"/>
</dbReference>
<name>D7DPP5_METV0</name>
<dbReference type="OrthoDB" id="9806130at2"/>
<reference evidence="17" key="1">
    <citation type="submission" date="2010-05" db="EMBL/GenBank/DDBJ databases">
        <title>Complete sequence of Methylotenera sp. 301.</title>
        <authorList>
            <person name="Lucas S."/>
            <person name="Copeland A."/>
            <person name="Lapidus A."/>
            <person name="Cheng J.-F."/>
            <person name="Bruce D."/>
            <person name="Goodwin L."/>
            <person name="Pitluck S."/>
            <person name="Clum A."/>
            <person name="Land M."/>
            <person name="Hauser L."/>
            <person name="Kyrpides N."/>
            <person name="Ivanova N."/>
            <person name="Chistoservova L."/>
            <person name="Kalyuzhnaya M."/>
            <person name="Woyke T."/>
        </authorList>
    </citation>
    <scope>NUCLEOTIDE SEQUENCE [LARGE SCALE GENOMIC DNA]</scope>
    <source>
        <strain evidence="17">301</strain>
    </source>
</reference>
<keyword evidence="11" id="KW-0902">Two-component regulatory system</keyword>
<dbReference type="PROSITE" id="PS50109">
    <property type="entry name" value="HIS_KIN"/>
    <property type="match status" value="1"/>
</dbReference>
<evidence type="ECO:0000256" key="14">
    <source>
        <dbReference type="SAM" id="Phobius"/>
    </source>
</evidence>
<accession>D7DPP5</accession>
<dbReference type="EC" id="2.7.13.3" evidence="3"/>
<keyword evidence="17" id="KW-1185">Reference proteome</keyword>
<dbReference type="Gene3D" id="3.30.565.10">
    <property type="entry name" value="Histidine kinase-like ATPase, C-terminal domain"/>
    <property type="match status" value="1"/>
</dbReference>
<comment type="catalytic activity">
    <reaction evidence="1">
        <text>ATP + protein L-histidine = ADP + protein N-phospho-L-histidine.</text>
        <dbReference type="EC" id="2.7.13.3"/>
    </reaction>
</comment>
<dbReference type="KEGG" id="meh:M301_0882"/>
<feature type="transmembrane region" description="Helical" evidence="14">
    <location>
        <begin position="81"/>
        <end position="101"/>
    </location>
</feature>
<dbReference type="InterPro" id="IPR036890">
    <property type="entry name" value="HATPase_C_sf"/>
</dbReference>
<proteinExistence type="predicted"/>
<dbReference type="eggNOG" id="COG2205">
    <property type="taxonomic scope" value="Bacteria"/>
</dbReference>
<protein>
    <recommendedName>
        <fullName evidence="3">histidine kinase</fullName>
        <ecNumber evidence="3">2.7.13.3</ecNumber>
    </recommendedName>
</protein>
<dbReference type="SUPFAM" id="SSF47384">
    <property type="entry name" value="Homodimeric domain of signal transducing histidine kinase"/>
    <property type="match status" value="1"/>
</dbReference>
<evidence type="ECO:0000256" key="1">
    <source>
        <dbReference type="ARBA" id="ARBA00000085"/>
    </source>
</evidence>
<keyword evidence="10 14" id="KW-1133">Transmembrane helix</keyword>
<evidence type="ECO:0000259" key="15">
    <source>
        <dbReference type="PROSITE" id="PS50109"/>
    </source>
</evidence>
<keyword evidence="12 14" id="KW-0472">Membrane</keyword>
<evidence type="ECO:0000256" key="2">
    <source>
        <dbReference type="ARBA" id="ARBA00004141"/>
    </source>
</evidence>
<dbReference type="Gene3D" id="1.10.287.130">
    <property type="match status" value="1"/>
</dbReference>
<dbReference type="InterPro" id="IPR052023">
    <property type="entry name" value="Histidine_kinase_KdpD"/>
</dbReference>